<dbReference type="AlphaFoldDB" id="A0A139BSU0"/>
<dbReference type="SUPFAM" id="SSF53756">
    <property type="entry name" value="UDP-Glycosyltransferase/glycogen phosphorylase"/>
    <property type="match status" value="1"/>
</dbReference>
<evidence type="ECO:0000313" key="11">
    <source>
        <dbReference type="EMBL" id="KXS32052.1"/>
    </source>
</evidence>
<comment type="catalytic activity">
    <reaction evidence="1 8">
        <text>[(1-&gt;4)-alpha-D-glucosyl](n) + ADP-alpha-D-glucose = [(1-&gt;4)-alpha-D-glucosyl](n+1) + ADP + H(+)</text>
        <dbReference type="Rhea" id="RHEA:18189"/>
        <dbReference type="Rhea" id="RHEA-COMP:9584"/>
        <dbReference type="Rhea" id="RHEA-COMP:9587"/>
        <dbReference type="ChEBI" id="CHEBI:15378"/>
        <dbReference type="ChEBI" id="CHEBI:15444"/>
        <dbReference type="ChEBI" id="CHEBI:57498"/>
        <dbReference type="ChEBI" id="CHEBI:456216"/>
        <dbReference type="EC" id="2.4.1.21"/>
    </reaction>
</comment>
<comment type="pathway">
    <text evidence="3 8">Glycan biosynthesis; glycogen biosynthesis.</text>
</comment>
<keyword evidence="5 8" id="KW-0328">Glycosyltransferase</keyword>
<dbReference type="PANTHER" id="PTHR45825:SF11">
    <property type="entry name" value="ALPHA AMYLASE DOMAIN-CONTAINING PROTEIN"/>
    <property type="match status" value="1"/>
</dbReference>
<gene>
    <name evidence="8" type="primary">glgA</name>
    <name evidence="11" type="ORF">AWT59_1831</name>
</gene>
<dbReference type="NCBIfam" id="NF001899">
    <property type="entry name" value="PRK00654.1-2"/>
    <property type="match status" value="1"/>
</dbReference>
<evidence type="ECO:0000256" key="4">
    <source>
        <dbReference type="ARBA" id="ARBA00010281"/>
    </source>
</evidence>
<dbReference type="InterPro" id="IPR001296">
    <property type="entry name" value="Glyco_trans_1"/>
</dbReference>
<keyword evidence="7 8" id="KW-0320">Glycogen biosynthesis</keyword>
<reference evidence="11 12" key="2">
    <citation type="submission" date="2016-03" db="EMBL/GenBank/DDBJ databases">
        <title>New uncultured bacterium of the family Gallionellaceae from acid mine drainage: description and reconstruction of genome based on metagenomic analysis of microbial community.</title>
        <authorList>
            <person name="Kadnikov V."/>
            <person name="Ivasenko D."/>
            <person name="Beletsky A."/>
            <person name="Mardanov A."/>
            <person name="Danilova E."/>
            <person name="Pimenov N."/>
            <person name="Karnachuk O."/>
            <person name="Ravin N."/>
        </authorList>
    </citation>
    <scope>NUCLEOTIDE SEQUENCE [LARGE SCALE GENOMIC DNA]</scope>
    <source>
        <strain evidence="11">ShG14-8</strain>
    </source>
</reference>
<dbReference type="PATRIC" id="fig|1796491.3.peg.2001"/>
<dbReference type="Gene3D" id="3.40.50.2000">
    <property type="entry name" value="Glycogen Phosphorylase B"/>
    <property type="match status" value="2"/>
</dbReference>
<dbReference type="CDD" id="cd03791">
    <property type="entry name" value="GT5_Glycogen_synthase_DULL1-like"/>
    <property type="match status" value="1"/>
</dbReference>
<feature type="binding site" evidence="8">
    <location>
        <position position="18"/>
    </location>
    <ligand>
        <name>ADP-alpha-D-glucose</name>
        <dbReference type="ChEBI" id="CHEBI:57498"/>
    </ligand>
</feature>
<evidence type="ECO:0000256" key="3">
    <source>
        <dbReference type="ARBA" id="ARBA00004964"/>
    </source>
</evidence>
<evidence type="ECO:0000256" key="8">
    <source>
        <dbReference type="HAMAP-Rule" id="MF_00484"/>
    </source>
</evidence>
<dbReference type="InterPro" id="IPR011835">
    <property type="entry name" value="GS/SS"/>
</dbReference>
<dbReference type="PANTHER" id="PTHR45825">
    <property type="entry name" value="GRANULE-BOUND STARCH SYNTHASE 1, CHLOROPLASTIC/AMYLOPLASTIC"/>
    <property type="match status" value="1"/>
</dbReference>
<comment type="function">
    <text evidence="2 8">Synthesizes alpha-1,4-glucan chains using ADP-glucose.</text>
</comment>
<dbReference type="InterPro" id="IPR013534">
    <property type="entry name" value="Starch_synth_cat_dom"/>
</dbReference>
<evidence type="ECO:0000256" key="7">
    <source>
        <dbReference type="ARBA" id="ARBA00023056"/>
    </source>
</evidence>
<dbReference type="GO" id="GO:0009011">
    <property type="term" value="F:alpha-1,4-glucan glucosyltransferase (ADP-glucose donor) activity"/>
    <property type="evidence" value="ECO:0007669"/>
    <property type="project" value="UniProtKB-UniRule"/>
</dbReference>
<comment type="caution">
    <text evidence="11">The sequence shown here is derived from an EMBL/GenBank/DDBJ whole genome shotgun (WGS) entry which is preliminary data.</text>
</comment>
<feature type="domain" description="Starch synthase catalytic" evidence="10">
    <location>
        <begin position="5"/>
        <end position="240"/>
    </location>
</feature>
<dbReference type="NCBIfam" id="TIGR02095">
    <property type="entry name" value="glgA"/>
    <property type="match status" value="1"/>
</dbReference>
<evidence type="ECO:0000259" key="9">
    <source>
        <dbReference type="Pfam" id="PF00534"/>
    </source>
</evidence>
<sequence>MAELKILFATSEVAPLIKTGGLADVSGALPVALRAMGIDVRVLVPGYNQVIAQLVNYQVVATFADLPGFPFAHLLSGTMANGMPLLVLDCPSLYQREGGPYQNTQGHDWADNALRFGMLSKVAAELGSSTSPLAWHPDLVHCNDWQTALTPAYLHFSPGAVPSIVSIHNLAFQGNFPPETVQQLHLPPSCYGIDGVEFYGNMSFLKAGLFYADHITTVSPNYAKEIQQEELGFGMQGLLTSRSGHLTGILNGIDTDEWNPMTDPHLVRPYSSANMSGKAADKEALQSSMGLNLEPDTPLLGVVSRFTDQKGLDLLLEIAPRLSKLPVQLAMLGSGDAQMQKAARDLSHLFPGKIGAVIGFSEALSHQIEAGADMFVMPSRFEPCGLNQMYSQRYGTPPIVHATGGLVDSVVDCTAATLKDGTASGFMFDGMTAENLYAAIQRAVGLYHDTEKWEVLRKNCMAKDFSWQNSAEAYRAVYLQVLGR</sequence>
<evidence type="ECO:0000256" key="6">
    <source>
        <dbReference type="ARBA" id="ARBA00022679"/>
    </source>
</evidence>
<keyword evidence="6 8" id="KW-0808">Transferase</keyword>
<name>A0A139BSU0_9PROT</name>
<organism evidence="11 12">
    <name type="scientific">Candidatus Gallionella acididurans</name>
    <dbReference type="NCBI Taxonomy" id="1796491"/>
    <lineage>
        <taxon>Bacteria</taxon>
        <taxon>Pseudomonadati</taxon>
        <taxon>Pseudomonadota</taxon>
        <taxon>Betaproteobacteria</taxon>
        <taxon>Nitrosomonadales</taxon>
        <taxon>Gallionellaceae</taxon>
        <taxon>Gallionella</taxon>
    </lineage>
</organism>
<evidence type="ECO:0000256" key="5">
    <source>
        <dbReference type="ARBA" id="ARBA00022676"/>
    </source>
</evidence>
<protein>
    <recommendedName>
        <fullName evidence="8">Glycogen synthase</fullName>
        <ecNumber evidence="8">2.4.1.21</ecNumber>
    </recommendedName>
    <alternativeName>
        <fullName evidence="8">Starch [bacterial glycogen] synthase</fullName>
    </alternativeName>
</protein>
<dbReference type="Pfam" id="PF00534">
    <property type="entry name" value="Glycos_transf_1"/>
    <property type="match status" value="1"/>
</dbReference>
<dbReference type="UniPathway" id="UPA00164"/>
<evidence type="ECO:0000256" key="2">
    <source>
        <dbReference type="ARBA" id="ARBA00002764"/>
    </source>
</evidence>
<dbReference type="EC" id="2.4.1.21" evidence="8"/>
<proteinExistence type="inferred from homology"/>
<accession>A0A139BSU0</accession>
<comment type="similarity">
    <text evidence="4 8">Belongs to the glycosyltransferase 1 family. Bacterial/plant glycogen synthase subfamily.</text>
</comment>
<evidence type="ECO:0000259" key="10">
    <source>
        <dbReference type="Pfam" id="PF08323"/>
    </source>
</evidence>
<dbReference type="EMBL" id="LSLI01000044">
    <property type="protein sequence ID" value="KXS32052.1"/>
    <property type="molecule type" value="Genomic_DNA"/>
</dbReference>
<dbReference type="HAMAP" id="MF_00484">
    <property type="entry name" value="Glycogen_synth"/>
    <property type="match status" value="1"/>
</dbReference>
<feature type="domain" description="Glycosyl transferase family 1" evidence="9">
    <location>
        <begin position="293"/>
        <end position="443"/>
    </location>
</feature>
<evidence type="ECO:0000313" key="12">
    <source>
        <dbReference type="Proteomes" id="UP000070578"/>
    </source>
</evidence>
<dbReference type="Proteomes" id="UP000070578">
    <property type="component" value="Unassembled WGS sequence"/>
</dbReference>
<dbReference type="GO" id="GO:0005978">
    <property type="term" value="P:glycogen biosynthetic process"/>
    <property type="evidence" value="ECO:0007669"/>
    <property type="project" value="UniProtKB-UniRule"/>
</dbReference>
<evidence type="ECO:0000256" key="1">
    <source>
        <dbReference type="ARBA" id="ARBA00001478"/>
    </source>
</evidence>
<dbReference type="GO" id="GO:0004373">
    <property type="term" value="F:alpha-1,4-glucan glucosyltransferase (UDP-glucose donor) activity"/>
    <property type="evidence" value="ECO:0007669"/>
    <property type="project" value="InterPro"/>
</dbReference>
<dbReference type="Pfam" id="PF08323">
    <property type="entry name" value="Glyco_transf_5"/>
    <property type="match status" value="1"/>
</dbReference>
<reference evidence="11 12" key="1">
    <citation type="submission" date="2016-02" db="EMBL/GenBank/DDBJ databases">
        <authorList>
            <person name="Wen L."/>
            <person name="He K."/>
            <person name="Yang H."/>
        </authorList>
    </citation>
    <scope>NUCLEOTIDE SEQUENCE [LARGE SCALE GENOMIC DNA]</scope>
    <source>
        <strain evidence="11">ShG14-8</strain>
    </source>
</reference>